<dbReference type="InterPro" id="IPR041614">
    <property type="entry name" value="DprA_WH"/>
</dbReference>
<feature type="domain" description="DprA winged helix" evidence="3">
    <location>
        <begin position="289"/>
        <end position="335"/>
    </location>
</feature>
<evidence type="ECO:0000259" key="3">
    <source>
        <dbReference type="Pfam" id="PF17782"/>
    </source>
</evidence>
<proteinExistence type="inferred from homology"/>
<dbReference type="OrthoDB" id="9785707at2"/>
<dbReference type="EMBL" id="QYYH01000102">
    <property type="protein sequence ID" value="RJY10539.1"/>
    <property type="molecule type" value="Genomic_DNA"/>
</dbReference>
<dbReference type="Gene3D" id="1.10.10.10">
    <property type="entry name" value="Winged helix-like DNA-binding domain superfamily/Winged helix DNA-binding domain"/>
    <property type="match status" value="1"/>
</dbReference>
<evidence type="ECO:0000313" key="5">
    <source>
        <dbReference type="Proteomes" id="UP000273022"/>
    </source>
</evidence>
<reference evidence="4 5" key="1">
    <citation type="submission" date="2018-09" db="EMBL/GenBank/DDBJ databases">
        <title>Phylogeny of the Shewanellaceae, and recommendation for two new genera, Pseudoshewanella and Parashewanella.</title>
        <authorList>
            <person name="Wang G."/>
        </authorList>
    </citation>
    <scope>NUCLEOTIDE SEQUENCE [LARGE SCALE GENOMIC DNA]</scope>
    <source>
        <strain evidence="4 5">KCTC 22492</strain>
    </source>
</reference>
<dbReference type="PANTHER" id="PTHR43022:SF1">
    <property type="entry name" value="PROTEIN SMF"/>
    <property type="match status" value="1"/>
</dbReference>
<protein>
    <submittedName>
        <fullName evidence="4">DNA-protecting protein DprA</fullName>
    </submittedName>
</protein>
<accession>A0A3A6TIP7</accession>
<keyword evidence="5" id="KW-1185">Reference proteome</keyword>
<dbReference type="Gene3D" id="3.40.50.450">
    <property type="match status" value="1"/>
</dbReference>
<dbReference type="InterPro" id="IPR003488">
    <property type="entry name" value="DprA"/>
</dbReference>
<evidence type="ECO:0000256" key="1">
    <source>
        <dbReference type="ARBA" id="ARBA00006525"/>
    </source>
</evidence>
<gene>
    <name evidence="4" type="primary">dprA</name>
    <name evidence="4" type="ORF">D5R81_14540</name>
</gene>
<feature type="domain" description="Smf/DprA SLOG" evidence="2">
    <location>
        <begin position="49"/>
        <end position="261"/>
    </location>
</feature>
<dbReference type="NCBIfam" id="TIGR00732">
    <property type="entry name" value="dprA"/>
    <property type="match status" value="1"/>
</dbReference>
<evidence type="ECO:0000313" key="4">
    <source>
        <dbReference type="EMBL" id="RJY10539.1"/>
    </source>
</evidence>
<organism evidence="4 5">
    <name type="scientific">Parashewanella spongiae</name>
    <dbReference type="NCBI Taxonomy" id="342950"/>
    <lineage>
        <taxon>Bacteria</taxon>
        <taxon>Pseudomonadati</taxon>
        <taxon>Pseudomonadota</taxon>
        <taxon>Gammaproteobacteria</taxon>
        <taxon>Alteromonadales</taxon>
        <taxon>Shewanellaceae</taxon>
        <taxon>Parashewanella</taxon>
    </lineage>
</organism>
<dbReference type="Pfam" id="PF17782">
    <property type="entry name" value="WHD_DprA"/>
    <property type="match status" value="1"/>
</dbReference>
<dbReference type="Proteomes" id="UP000273022">
    <property type="component" value="Unassembled WGS sequence"/>
</dbReference>
<dbReference type="AlphaFoldDB" id="A0A3A6TIP7"/>
<evidence type="ECO:0000259" key="2">
    <source>
        <dbReference type="Pfam" id="PF02481"/>
    </source>
</evidence>
<dbReference type="RefSeq" id="WP_121854367.1">
    <property type="nucleotide sequence ID" value="NZ_CP037952.1"/>
</dbReference>
<dbReference type="SUPFAM" id="SSF102405">
    <property type="entry name" value="MCP/YpsA-like"/>
    <property type="match status" value="1"/>
</dbReference>
<sequence>MSLQELRHALESRPEDLPLSAQMIEKISLNPQKVDIALSWLESDPQHVILTIDDPTYPPLLKQITDPPSLLFVKGNLDTLMLPALAVVGSRAATPAGLKLSYQLSQSLVENGVIVCSGMAAGIDGAAHSGALAARSVSGNKTIAVTGTGVDIVYPKRHNTLYQDIQQSGCVVSEFWPNVGPFAGNFPKRNRIISGLSLGTLVIEASRRSGSLITARLAMEQNRDVFAVPGSTLSSQSQGCHDLIKQGAKLVDCVEDILEELPLIFDHHLEEVKKQHHIKEPQECDLPFASLLASVGYEATAIDAIVEHSGNTIDQVLEQLLELELQGSIASVAGGYVRLKRS</sequence>
<comment type="similarity">
    <text evidence="1">Belongs to the DprA/Smf family.</text>
</comment>
<dbReference type="PANTHER" id="PTHR43022">
    <property type="entry name" value="PROTEIN SMF"/>
    <property type="match status" value="1"/>
</dbReference>
<comment type="caution">
    <text evidence="4">The sequence shown here is derived from an EMBL/GenBank/DDBJ whole genome shotgun (WGS) entry which is preliminary data.</text>
</comment>
<dbReference type="Pfam" id="PF02481">
    <property type="entry name" value="DNA_processg_A"/>
    <property type="match status" value="1"/>
</dbReference>
<dbReference type="InterPro" id="IPR036388">
    <property type="entry name" value="WH-like_DNA-bd_sf"/>
</dbReference>
<dbReference type="GO" id="GO:0009294">
    <property type="term" value="P:DNA-mediated transformation"/>
    <property type="evidence" value="ECO:0007669"/>
    <property type="project" value="InterPro"/>
</dbReference>
<name>A0A3A6TIP7_9GAMM</name>
<dbReference type="InterPro" id="IPR057666">
    <property type="entry name" value="DrpA_SLOG"/>
</dbReference>